<dbReference type="CDD" id="cd03251">
    <property type="entry name" value="ABCC_MsbA"/>
    <property type="match status" value="1"/>
</dbReference>
<evidence type="ECO:0000256" key="5">
    <source>
        <dbReference type="ARBA" id="ARBA00022741"/>
    </source>
</evidence>
<dbReference type="Pfam" id="PF00664">
    <property type="entry name" value="ABC_membrane"/>
    <property type="match status" value="1"/>
</dbReference>
<dbReference type="GO" id="GO:0015421">
    <property type="term" value="F:ABC-type oligopeptide transporter activity"/>
    <property type="evidence" value="ECO:0007669"/>
    <property type="project" value="TreeGrafter"/>
</dbReference>
<keyword evidence="10 11" id="KW-0472">Membrane</keyword>
<dbReference type="InterPro" id="IPR039421">
    <property type="entry name" value="Type_1_exporter"/>
</dbReference>
<dbReference type="InterPro" id="IPR017871">
    <property type="entry name" value="ABC_transporter-like_CS"/>
</dbReference>
<dbReference type="FunFam" id="3.40.50.300:FF:000140">
    <property type="entry name" value="Lipid A export ATP-binding/permease protein MsbA"/>
    <property type="match status" value="1"/>
</dbReference>
<evidence type="ECO:0000313" key="15">
    <source>
        <dbReference type="Proteomes" id="UP000189177"/>
    </source>
</evidence>
<dbReference type="AlphaFoldDB" id="A0A1V2ZZL6"/>
<accession>A0A1V2ZZL6</accession>
<dbReference type="OrthoDB" id="6336411at2"/>
<evidence type="ECO:0000256" key="10">
    <source>
        <dbReference type="ARBA" id="ARBA00023136"/>
    </source>
</evidence>
<dbReference type="SUPFAM" id="SSF52540">
    <property type="entry name" value="P-loop containing nucleoside triphosphate hydrolases"/>
    <property type="match status" value="1"/>
</dbReference>
<evidence type="ECO:0000256" key="6">
    <source>
        <dbReference type="ARBA" id="ARBA00022840"/>
    </source>
</evidence>
<dbReference type="InterPro" id="IPR011917">
    <property type="entry name" value="ABC_transpr_lipidA"/>
</dbReference>
<evidence type="ECO:0000259" key="12">
    <source>
        <dbReference type="PROSITE" id="PS50893"/>
    </source>
</evidence>
<dbReference type="InterPro" id="IPR027417">
    <property type="entry name" value="P-loop_NTPase"/>
</dbReference>
<evidence type="ECO:0000256" key="9">
    <source>
        <dbReference type="ARBA" id="ARBA00023055"/>
    </source>
</evidence>
<reference evidence="14 15" key="1">
    <citation type="submission" date="2017-02" db="EMBL/GenBank/DDBJ databases">
        <title>Genomic diversity within the haloalkaliphilic genus Thioalkalivibrio.</title>
        <authorList>
            <person name="Ahn A.-C."/>
            <person name="Meier-Kolthoff J."/>
            <person name="Overmars L."/>
            <person name="Richter M."/>
            <person name="Woyke T."/>
            <person name="Sorokin D.Y."/>
            <person name="Muyzer G."/>
        </authorList>
    </citation>
    <scope>NUCLEOTIDE SEQUENCE [LARGE SCALE GENOMIC DNA]</scope>
    <source>
        <strain evidence="14 15">HL17</strain>
    </source>
</reference>
<protein>
    <submittedName>
        <fullName evidence="14">Lipid A export permease/ATP-binding protein MsbA</fullName>
    </submittedName>
</protein>
<dbReference type="PANTHER" id="PTHR43394">
    <property type="entry name" value="ATP-DEPENDENT PERMEASE MDL1, MITOCHONDRIAL"/>
    <property type="match status" value="1"/>
</dbReference>
<sequence length="597" mass="66577">MKRKALDATHPSAGESWNLFRRIFQFIKPYWRMGIVAIISMILAAAGQAAFAWIIQPLVDGTFIQQDPDARIWVPLGLVGIFFFYAFTTFAAQYTVAWVGRKVVKDIRQAVFDQYLRLPAGFFDRHSSGTLLAKLTYNVNQISAAASKAILILVKDSFTILFLLMYMTWLSGWLMLIVFGLAPAVALVITAANKRFRKFSRRMQRSVGDYAQVAEDSIRGHSEVKIFGAEDYESSRFRKINERHHRQFMRYKTVEAASQPLSQFGAVIALAIIVYLATMDMVMETITPGGMISFIAAMLLLLPPLKRVVKVNSEIQKALAAGESVFEVLDTSPEPDHGERRLERAEGHLEVDHVWFRYPQTEDWVLRDISLEIRPGQTVALVGRSGSGKSTLASLIPRFYEPEHGEVRLDGHPVREYPLRDLRGQMALVSQQVVLFNDTVANNIGYGLAREPSAEELHEAARAANALEFIDDLPDGFDTVVGENGVMLSGGQRQRLAIARALLKDAPILILDEATSALDSESEQKIQDALEQLMRGRTTLVIAHRLSTVEDADRILVLDDGQVVESGTHNELMEAGGHYAGLQKGQFGEEEQAGPEE</sequence>
<evidence type="ECO:0000256" key="11">
    <source>
        <dbReference type="SAM" id="Phobius"/>
    </source>
</evidence>
<keyword evidence="3" id="KW-1003">Cell membrane</keyword>
<keyword evidence="7" id="KW-1278">Translocase</keyword>
<organism evidence="14 15">
    <name type="scientific">Thioalkalivibrio halophilus</name>
    <dbReference type="NCBI Taxonomy" id="252474"/>
    <lineage>
        <taxon>Bacteria</taxon>
        <taxon>Pseudomonadati</taxon>
        <taxon>Pseudomonadota</taxon>
        <taxon>Gammaproteobacteria</taxon>
        <taxon>Chromatiales</taxon>
        <taxon>Ectothiorhodospiraceae</taxon>
        <taxon>Thioalkalivibrio</taxon>
    </lineage>
</organism>
<comment type="caution">
    <text evidence="14">The sequence shown here is derived from an EMBL/GenBank/DDBJ whole genome shotgun (WGS) entry which is preliminary data.</text>
</comment>
<evidence type="ECO:0000256" key="1">
    <source>
        <dbReference type="ARBA" id="ARBA00004651"/>
    </source>
</evidence>
<name>A0A1V2ZZL6_9GAMM</name>
<dbReference type="GO" id="GO:0005886">
    <property type="term" value="C:plasma membrane"/>
    <property type="evidence" value="ECO:0007669"/>
    <property type="project" value="UniProtKB-SubCell"/>
</dbReference>
<proteinExistence type="predicted"/>
<evidence type="ECO:0000256" key="4">
    <source>
        <dbReference type="ARBA" id="ARBA00022692"/>
    </source>
</evidence>
<dbReference type="EMBL" id="MUZR01000018">
    <property type="protein sequence ID" value="OOC10283.1"/>
    <property type="molecule type" value="Genomic_DNA"/>
</dbReference>
<feature type="transmembrane region" description="Helical" evidence="11">
    <location>
        <begin position="75"/>
        <end position="99"/>
    </location>
</feature>
<feature type="transmembrane region" description="Helical" evidence="11">
    <location>
        <begin position="30"/>
        <end position="55"/>
    </location>
</feature>
<dbReference type="PROSITE" id="PS50893">
    <property type="entry name" value="ABC_TRANSPORTER_2"/>
    <property type="match status" value="1"/>
</dbReference>
<keyword evidence="4 11" id="KW-0812">Transmembrane</keyword>
<dbReference type="PANTHER" id="PTHR43394:SF1">
    <property type="entry name" value="ATP-BINDING CASSETTE SUB-FAMILY B MEMBER 10, MITOCHONDRIAL"/>
    <property type="match status" value="1"/>
</dbReference>
<keyword evidence="15" id="KW-1185">Reference proteome</keyword>
<keyword evidence="8 11" id="KW-1133">Transmembrane helix</keyword>
<dbReference type="PROSITE" id="PS00211">
    <property type="entry name" value="ABC_TRANSPORTER_1"/>
    <property type="match status" value="1"/>
</dbReference>
<dbReference type="PROSITE" id="PS50929">
    <property type="entry name" value="ABC_TM1F"/>
    <property type="match status" value="1"/>
</dbReference>
<dbReference type="RefSeq" id="WP_077244133.1">
    <property type="nucleotide sequence ID" value="NZ_MUZR01000018.1"/>
</dbReference>
<evidence type="ECO:0000256" key="2">
    <source>
        <dbReference type="ARBA" id="ARBA00022448"/>
    </source>
</evidence>
<feature type="domain" description="ABC transporter" evidence="12">
    <location>
        <begin position="349"/>
        <end position="585"/>
    </location>
</feature>
<evidence type="ECO:0000256" key="8">
    <source>
        <dbReference type="ARBA" id="ARBA00022989"/>
    </source>
</evidence>
<keyword evidence="5" id="KW-0547">Nucleotide-binding</keyword>
<feature type="domain" description="ABC transmembrane type-1" evidence="13">
    <location>
        <begin position="35"/>
        <end position="317"/>
    </location>
</feature>
<evidence type="ECO:0000313" key="14">
    <source>
        <dbReference type="EMBL" id="OOC10283.1"/>
    </source>
</evidence>
<comment type="subcellular location">
    <subcellularLocation>
        <location evidence="1">Cell membrane</location>
        <topology evidence="1">Multi-pass membrane protein</topology>
    </subcellularLocation>
</comment>
<dbReference type="Pfam" id="PF00005">
    <property type="entry name" value="ABC_tran"/>
    <property type="match status" value="1"/>
</dbReference>
<evidence type="ECO:0000256" key="3">
    <source>
        <dbReference type="ARBA" id="ARBA00022475"/>
    </source>
</evidence>
<dbReference type="InterPro" id="IPR003439">
    <property type="entry name" value="ABC_transporter-like_ATP-bd"/>
</dbReference>
<gene>
    <name evidence="14" type="ORF">B1A74_06500</name>
</gene>
<dbReference type="Gene3D" id="1.20.1560.10">
    <property type="entry name" value="ABC transporter type 1, transmembrane domain"/>
    <property type="match status" value="1"/>
</dbReference>
<dbReference type="SUPFAM" id="SSF90123">
    <property type="entry name" value="ABC transporter transmembrane region"/>
    <property type="match status" value="1"/>
</dbReference>
<keyword evidence="9" id="KW-0445">Lipid transport</keyword>
<dbReference type="SMART" id="SM00382">
    <property type="entry name" value="AAA"/>
    <property type="match status" value="1"/>
</dbReference>
<dbReference type="Proteomes" id="UP000189177">
    <property type="component" value="Unassembled WGS sequence"/>
</dbReference>
<dbReference type="GO" id="GO:0016887">
    <property type="term" value="F:ATP hydrolysis activity"/>
    <property type="evidence" value="ECO:0007669"/>
    <property type="project" value="InterPro"/>
</dbReference>
<dbReference type="STRING" id="252474.B1A74_06500"/>
<feature type="transmembrane region" description="Helical" evidence="11">
    <location>
        <begin position="149"/>
        <end position="167"/>
    </location>
</feature>
<keyword evidence="6 14" id="KW-0067">ATP-binding</keyword>
<dbReference type="GO" id="GO:0005524">
    <property type="term" value="F:ATP binding"/>
    <property type="evidence" value="ECO:0007669"/>
    <property type="project" value="UniProtKB-KW"/>
</dbReference>
<dbReference type="GO" id="GO:0034040">
    <property type="term" value="F:ATPase-coupled lipid transmembrane transporter activity"/>
    <property type="evidence" value="ECO:0007669"/>
    <property type="project" value="InterPro"/>
</dbReference>
<dbReference type="InterPro" id="IPR036640">
    <property type="entry name" value="ABC1_TM_sf"/>
</dbReference>
<evidence type="ECO:0000256" key="7">
    <source>
        <dbReference type="ARBA" id="ARBA00022967"/>
    </source>
</evidence>
<feature type="transmembrane region" description="Helical" evidence="11">
    <location>
        <begin position="173"/>
        <end position="193"/>
    </location>
</feature>
<dbReference type="Gene3D" id="3.40.50.300">
    <property type="entry name" value="P-loop containing nucleotide triphosphate hydrolases"/>
    <property type="match status" value="1"/>
</dbReference>
<dbReference type="InterPro" id="IPR003593">
    <property type="entry name" value="AAA+_ATPase"/>
</dbReference>
<dbReference type="InterPro" id="IPR011527">
    <property type="entry name" value="ABC1_TM_dom"/>
</dbReference>
<feature type="transmembrane region" description="Helical" evidence="11">
    <location>
        <begin position="260"/>
        <end position="279"/>
    </location>
</feature>
<keyword evidence="2" id="KW-0813">Transport</keyword>
<dbReference type="NCBIfam" id="TIGR02203">
    <property type="entry name" value="MsbA_lipidA"/>
    <property type="match status" value="1"/>
</dbReference>
<dbReference type="CDD" id="cd18552">
    <property type="entry name" value="ABC_6TM_MsbA_like"/>
    <property type="match status" value="1"/>
</dbReference>
<evidence type="ECO:0000259" key="13">
    <source>
        <dbReference type="PROSITE" id="PS50929"/>
    </source>
</evidence>